<comment type="caution">
    <text evidence="1">The sequence shown here is derived from an EMBL/GenBank/DDBJ whole genome shotgun (WGS) entry which is preliminary data.</text>
</comment>
<reference evidence="1" key="1">
    <citation type="submission" date="2021-01" db="EMBL/GenBank/DDBJ databases">
        <title>Whole genome shotgun sequence of Actinocatenispora rupis NBRC 107355.</title>
        <authorList>
            <person name="Komaki H."/>
            <person name="Tamura T."/>
        </authorList>
    </citation>
    <scope>NUCLEOTIDE SEQUENCE</scope>
    <source>
        <strain evidence="1">NBRC 107355</strain>
    </source>
</reference>
<accession>A0A8J3J8T8</accession>
<evidence type="ECO:0000313" key="2">
    <source>
        <dbReference type="Proteomes" id="UP000612808"/>
    </source>
</evidence>
<evidence type="ECO:0000313" key="1">
    <source>
        <dbReference type="EMBL" id="GID11503.1"/>
    </source>
</evidence>
<gene>
    <name evidence="1" type="ORF">Aru02nite_23920</name>
</gene>
<dbReference type="AlphaFoldDB" id="A0A8J3J8T8"/>
<dbReference type="RefSeq" id="WP_203657489.1">
    <property type="nucleotide sequence ID" value="NZ_BAAAZM010000006.1"/>
</dbReference>
<name>A0A8J3J8T8_9ACTN</name>
<sequence length="164" mass="18095">MSIVAPGDLARIGSETFEVSETYLSGDNQAEVTATDGRTFRTPLQFIRYAGRSRSRKGQTMGAHSSGAIRSMTIPAELRGREVRDGYDTVIGAEPHVGEWAWLTPSALVRGGRPSAWLYVERVESAYAPEHLYLHGSYVDTGRHARVLVDVNRLRVERAVPGPR</sequence>
<proteinExistence type="predicted"/>
<keyword evidence="2" id="KW-1185">Reference proteome</keyword>
<organism evidence="1 2">
    <name type="scientific">Actinocatenispora rupis</name>
    <dbReference type="NCBI Taxonomy" id="519421"/>
    <lineage>
        <taxon>Bacteria</taxon>
        <taxon>Bacillati</taxon>
        <taxon>Actinomycetota</taxon>
        <taxon>Actinomycetes</taxon>
        <taxon>Micromonosporales</taxon>
        <taxon>Micromonosporaceae</taxon>
        <taxon>Actinocatenispora</taxon>
    </lineage>
</organism>
<dbReference type="Proteomes" id="UP000612808">
    <property type="component" value="Unassembled WGS sequence"/>
</dbReference>
<protein>
    <submittedName>
        <fullName evidence="1">Uncharacterized protein</fullName>
    </submittedName>
</protein>
<dbReference type="EMBL" id="BOMB01000012">
    <property type="protein sequence ID" value="GID11503.1"/>
    <property type="molecule type" value="Genomic_DNA"/>
</dbReference>